<evidence type="ECO:0000256" key="1">
    <source>
        <dbReference type="SAM" id="Phobius"/>
    </source>
</evidence>
<dbReference type="EMBL" id="JAUDZE010000013">
    <property type="protein sequence ID" value="MDN0015961.1"/>
    <property type="molecule type" value="Genomic_DNA"/>
</dbReference>
<organism evidence="2 3">
    <name type="scientific">Acinetobacter thutiue</name>
    <dbReference type="NCBI Taxonomy" id="2998078"/>
    <lineage>
        <taxon>Bacteria</taxon>
        <taxon>Pseudomonadati</taxon>
        <taxon>Pseudomonadota</taxon>
        <taxon>Gammaproteobacteria</taxon>
        <taxon>Moraxellales</taxon>
        <taxon>Moraxellaceae</taxon>
        <taxon>Acinetobacter</taxon>
    </lineage>
</organism>
<comment type="caution">
    <text evidence="2">The sequence shown here is derived from an EMBL/GenBank/DDBJ whole genome shotgun (WGS) entry which is preliminary data.</text>
</comment>
<keyword evidence="3" id="KW-1185">Reference proteome</keyword>
<feature type="transmembrane region" description="Helical" evidence="1">
    <location>
        <begin position="609"/>
        <end position="639"/>
    </location>
</feature>
<dbReference type="PIRSF" id="PIRSF015380">
    <property type="entry name" value="Site-sp_rcmb"/>
    <property type="match status" value="1"/>
</dbReference>
<dbReference type="Proteomes" id="UP001168524">
    <property type="component" value="Unassembled WGS sequence"/>
</dbReference>
<feature type="transmembrane region" description="Helical" evidence="1">
    <location>
        <begin position="557"/>
        <end position="580"/>
    </location>
</feature>
<keyword evidence="1" id="KW-0472">Membrane</keyword>
<sequence>MHLNLSDLFLKMQEQLDHHEAVPKSLLANEQILIELVNRIRPKKPNDAEEVKQRIHALIKILLLTPTSATLLQNFLLKLISQYKQISLYADSGILSLDGFWNQLGQRLGAHFLPLVEDGNQLKTLVGKVFHEQSDGEWLDLIENQDWITLFNLIGESQSNTNEKQVCKTDLIKAITVLSYRISGIGLYPEFINAQPDIIEYESPFLVQNREIVEFIEKYKQQMHQQDTVAVLAPPDASQAFVMLDQCREVVLKIRRATKRIGVSISLTYLLSLLEQALDRIELLLGLLASKNDFHYIALGQLITDLTQAHYDEKSVRHLLNSTSELIALQVTENASKTGEHYVSTDKKGFFGMYKAAAGAGAIIAVMATLKILTTRLVLAPFMHAFLYSMNYGLGFMLIHVLHFTVATKQPAMTAAALAATVQQQKGSKTAQIAELAALIINIIRTQFIAILGNISIAIPVAALITFLWQYNLGERLLSPIKAAKTLHDLNPFTSLAIPHAAIAGVCLFLSGLIAGYFDNLAVYRKVGPRLKQHRRLKRWMGQARLDKFANYIETNLGALAGNFLFGIMLGSMGTIGFILGLPLDIRHIAFASANFIQGLMTVSGTPDLGLIIVSFLGVMLIGLTNLFVSFTLTIIVALRARRVRFSQWKPLAKLVITHFLTRPSDFFWPPKQPVEVEEQNTTEQKMRH</sequence>
<keyword evidence="1" id="KW-0812">Transmembrane</keyword>
<proteinExistence type="predicted"/>
<feature type="transmembrane region" description="Helical" evidence="1">
    <location>
        <begin position="385"/>
        <end position="406"/>
    </location>
</feature>
<keyword evidence="1" id="KW-1133">Transmembrane helix</keyword>
<dbReference type="Pfam" id="PF10136">
    <property type="entry name" value="SpecificRecomb"/>
    <property type="match status" value="1"/>
</dbReference>
<dbReference type="InterPro" id="IPR011385">
    <property type="entry name" value="Site-sp_rcmbase"/>
</dbReference>
<feature type="transmembrane region" description="Helical" evidence="1">
    <location>
        <begin position="497"/>
        <end position="518"/>
    </location>
</feature>
<dbReference type="RefSeq" id="WP_267982206.1">
    <property type="nucleotide sequence ID" value="NZ_JAPQKF010000013.1"/>
</dbReference>
<evidence type="ECO:0000313" key="2">
    <source>
        <dbReference type="EMBL" id="MDN0015961.1"/>
    </source>
</evidence>
<gene>
    <name evidence="2" type="ORF">QTA56_17230</name>
</gene>
<evidence type="ECO:0000313" key="3">
    <source>
        <dbReference type="Proteomes" id="UP001168524"/>
    </source>
</evidence>
<protein>
    <submittedName>
        <fullName evidence="2">Site-specific recombinase</fullName>
    </submittedName>
</protein>
<name>A0ABT7WTF4_9GAMM</name>
<accession>A0ABT7WTF4</accession>
<feature type="transmembrane region" description="Helical" evidence="1">
    <location>
        <begin position="448"/>
        <end position="469"/>
    </location>
</feature>
<reference evidence="2" key="1">
    <citation type="submission" date="2023-06" db="EMBL/GenBank/DDBJ databases">
        <title>Two novel species of Acinetobacter isolated from motorbike repairing workshop in Vietnam.</title>
        <authorList>
            <person name="Le N.T.T."/>
        </authorList>
    </citation>
    <scope>NUCLEOTIDE SEQUENCE</scope>
    <source>
        <strain evidence="2">VNH17</strain>
    </source>
</reference>